<gene>
    <name evidence="1" type="ORF">IZO911_LOCUS44808</name>
</gene>
<accession>A0A815T1D4</accession>
<dbReference type="NCBIfam" id="TIGR03803">
    <property type="entry name" value="Gloeo_Verruco"/>
    <property type="match status" value="2"/>
</dbReference>
<dbReference type="InterPro" id="IPR022519">
    <property type="entry name" value="Gloeo/Verruco_rpt"/>
</dbReference>
<comment type="caution">
    <text evidence="1">The sequence shown here is derived from an EMBL/GenBank/DDBJ whole genome shotgun (WGS) entry which is preliminary data.</text>
</comment>
<dbReference type="EMBL" id="CAJNOE010002985">
    <property type="protein sequence ID" value="CAF1497026.1"/>
    <property type="molecule type" value="Genomic_DNA"/>
</dbReference>
<sequence>ALGCCPWGQFVLVTNGRDQYLYGTTMGAAECPSTIYRVGLTTITNQIELVVTFNETTVGSAPFDGLIQSINSSLLYGVTSQGGMNNRGTIFRLNINNDESLEKLFDIPSDDIFGYETLGGLLEVRNNSFYGPANLGGKYGLGTIYKVTIN</sequence>
<protein>
    <submittedName>
        <fullName evidence="1">Uncharacterized protein</fullName>
    </submittedName>
</protein>
<proteinExistence type="predicted"/>
<name>A0A815T1D4_9BILA</name>
<dbReference type="AlphaFoldDB" id="A0A815T1D4"/>
<feature type="non-terminal residue" evidence="1">
    <location>
        <position position="1"/>
    </location>
</feature>
<organism evidence="1 2">
    <name type="scientific">Adineta steineri</name>
    <dbReference type="NCBI Taxonomy" id="433720"/>
    <lineage>
        <taxon>Eukaryota</taxon>
        <taxon>Metazoa</taxon>
        <taxon>Spiralia</taxon>
        <taxon>Gnathifera</taxon>
        <taxon>Rotifera</taxon>
        <taxon>Eurotatoria</taxon>
        <taxon>Bdelloidea</taxon>
        <taxon>Adinetida</taxon>
        <taxon>Adinetidae</taxon>
        <taxon>Adineta</taxon>
    </lineage>
</organism>
<reference evidence="1" key="1">
    <citation type="submission" date="2021-02" db="EMBL/GenBank/DDBJ databases">
        <authorList>
            <person name="Nowell W R."/>
        </authorList>
    </citation>
    <scope>NUCLEOTIDE SEQUENCE</scope>
</reference>
<dbReference type="Proteomes" id="UP000663860">
    <property type="component" value="Unassembled WGS sequence"/>
</dbReference>
<evidence type="ECO:0000313" key="2">
    <source>
        <dbReference type="Proteomes" id="UP000663860"/>
    </source>
</evidence>
<evidence type="ECO:0000313" key="1">
    <source>
        <dbReference type="EMBL" id="CAF1497026.1"/>
    </source>
</evidence>